<evidence type="ECO:0000256" key="3">
    <source>
        <dbReference type="PROSITE-ProRule" id="PRU00330"/>
    </source>
</evidence>
<dbReference type="SUPFAM" id="SSF74788">
    <property type="entry name" value="Cullin repeat-like"/>
    <property type="match status" value="1"/>
</dbReference>
<dbReference type="PANTHER" id="PTHR11932">
    <property type="entry name" value="CULLIN"/>
    <property type="match status" value="1"/>
</dbReference>
<comment type="similarity">
    <text evidence="1 3 4">Belongs to the cullin family.</text>
</comment>
<dbReference type="SMART" id="SM00884">
    <property type="entry name" value="Cullin_Nedd8"/>
    <property type="match status" value="1"/>
</dbReference>
<dbReference type="EMBL" id="CAACVG010010086">
    <property type="protein sequence ID" value="VEN54979.1"/>
    <property type="molecule type" value="Genomic_DNA"/>
</dbReference>
<evidence type="ECO:0000313" key="6">
    <source>
        <dbReference type="EMBL" id="VEN54979.1"/>
    </source>
</evidence>
<dbReference type="PROSITE" id="PS50069">
    <property type="entry name" value="CULLIN_2"/>
    <property type="match status" value="1"/>
</dbReference>
<dbReference type="FunFam" id="3.30.230.130:FF:000001">
    <property type="entry name" value="Cullin 4A"/>
    <property type="match status" value="1"/>
</dbReference>
<proteinExistence type="inferred from homology"/>
<dbReference type="SUPFAM" id="SSF75632">
    <property type="entry name" value="Cullin homology domain"/>
    <property type="match status" value="1"/>
</dbReference>
<evidence type="ECO:0000256" key="2">
    <source>
        <dbReference type="ARBA" id="ARBA00022843"/>
    </source>
</evidence>
<dbReference type="Pfam" id="PF10557">
    <property type="entry name" value="Cullin_Nedd8"/>
    <property type="match status" value="1"/>
</dbReference>
<keyword evidence="2" id="KW-0832">Ubl conjugation</keyword>
<dbReference type="SUPFAM" id="SSF46785">
    <property type="entry name" value="Winged helix' DNA-binding domain"/>
    <property type="match status" value="1"/>
</dbReference>
<dbReference type="GO" id="GO:0031461">
    <property type="term" value="C:cullin-RING ubiquitin ligase complex"/>
    <property type="evidence" value="ECO:0007669"/>
    <property type="project" value="InterPro"/>
</dbReference>
<dbReference type="Gene3D" id="3.30.230.130">
    <property type="entry name" value="Cullin, Chain C, Domain 2"/>
    <property type="match status" value="1"/>
</dbReference>
<accession>A0A653D472</accession>
<dbReference type="InterPro" id="IPR019559">
    <property type="entry name" value="Cullin_neddylation_domain"/>
</dbReference>
<dbReference type="InterPro" id="IPR036317">
    <property type="entry name" value="Cullin_homology_sf"/>
</dbReference>
<gene>
    <name evidence="6" type="ORF">CALMAC_LOCUS14297</name>
</gene>
<dbReference type="FunFam" id="1.20.1310.10:FF:000001">
    <property type="entry name" value="Cullin 3"/>
    <property type="match status" value="1"/>
</dbReference>
<sequence length="733" mass="85032">MCSKITFHSFPVKMSKMVPACIVKPVKNLRFFEGPNQEGADSIVRKLEAGLIAILKSKQPEQSLQELYTIIENLHGSHRGVLYEKLQGLLEEALIEILDVIQHENENMVPVLIKFWLRFCTQIVLIKNIFLKCDRSSQNSNKYNTVQQLSMNLFKTIVVMNPQVKSGITREILLWIAIQRNGVEIDLDQLQNALGMLNELQVYDDIFQIEFLKMSHEFYLDEGARLVDEMDVRAYLRHVETRIKEEQERAKNYLKKYTAAAVLEIVYRNMIKEHLNKILDKTFHLLYEDVIDEELGILYNLLKKVCLGLKHLEEYFMNYIMKSGNIIVNRPDNDKVMIQELLDFKDKVDIICERHFKSNEVFSNIIRTAFTKFINSKQNKPAQLLAKYIDAKLRAKDVTEEELEVILGKVMVLFRYIQGKDIFEAFYKKDLAKRLLLGKSTNQDAEDSMIGRLKSECGTAFTSKIEGMFKDINISQGISTAFKQHLAHNISPSGSDLCINVLTSSFWPNYSTYNVNLPPELVNYQATFQKFYSSNHSGRKLVWQPNLGHCIVKATFDCGNKELQVSLFQTIVLLLFNEVEKLTFAEILELTNIETDELKRTLFSLACAKNRVLSKVTKGKEMESEDVFCVNNKFTDKLFRVKINQIQLKESVEEQQATEKSVLADRQFQIDAAIVRILKNRKRLNHNELISELFNALDIPVKPYDLKKRIELLIEREYLERDKDDPTNYTYVA</sequence>
<dbReference type="InterPro" id="IPR036388">
    <property type="entry name" value="WH-like_DNA-bd_sf"/>
</dbReference>
<dbReference type="FunFam" id="1.20.1310.10:FF:000003">
    <property type="entry name" value="Cullin 4A"/>
    <property type="match status" value="1"/>
</dbReference>
<evidence type="ECO:0000256" key="1">
    <source>
        <dbReference type="ARBA" id="ARBA00006019"/>
    </source>
</evidence>
<dbReference type="InterPro" id="IPR059120">
    <property type="entry name" value="Cullin-like_AB"/>
</dbReference>
<dbReference type="AlphaFoldDB" id="A0A653D472"/>
<name>A0A653D472_CALMS</name>
<organism evidence="6 7">
    <name type="scientific">Callosobruchus maculatus</name>
    <name type="common">Southern cowpea weevil</name>
    <name type="synonym">Pulse bruchid</name>
    <dbReference type="NCBI Taxonomy" id="64391"/>
    <lineage>
        <taxon>Eukaryota</taxon>
        <taxon>Metazoa</taxon>
        <taxon>Ecdysozoa</taxon>
        <taxon>Arthropoda</taxon>
        <taxon>Hexapoda</taxon>
        <taxon>Insecta</taxon>
        <taxon>Pterygota</taxon>
        <taxon>Neoptera</taxon>
        <taxon>Endopterygota</taxon>
        <taxon>Coleoptera</taxon>
        <taxon>Polyphaga</taxon>
        <taxon>Cucujiformia</taxon>
        <taxon>Chrysomeloidea</taxon>
        <taxon>Chrysomelidae</taxon>
        <taxon>Bruchinae</taxon>
        <taxon>Bruchini</taxon>
        <taxon>Callosobruchus</taxon>
    </lineage>
</organism>
<dbReference type="PROSITE" id="PS01256">
    <property type="entry name" value="CULLIN_1"/>
    <property type="match status" value="1"/>
</dbReference>
<dbReference type="Pfam" id="PF26557">
    <property type="entry name" value="Cullin_AB"/>
    <property type="match status" value="1"/>
</dbReference>
<dbReference type="GO" id="GO:0006511">
    <property type="term" value="P:ubiquitin-dependent protein catabolic process"/>
    <property type="evidence" value="ECO:0007669"/>
    <property type="project" value="InterPro"/>
</dbReference>
<dbReference type="OrthoDB" id="27073at2759"/>
<dbReference type="GO" id="GO:0031625">
    <property type="term" value="F:ubiquitin protein ligase binding"/>
    <property type="evidence" value="ECO:0007669"/>
    <property type="project" value="InterPro"/>
</dbReference>
<dbReference type="Gene3D" id="1.20.1310.10">
    <property type="entry name" value="Cullin Repeats"/>
    <property type="match status" value="4"/>
</dbReference>
<dbReference type="InterPro" id="IPR045093">
    <property type="entry name" value="Cullin"/>
</dbReference>
<evidence type="ECO:0000259" key="5">
    <source>
        <dbReference type="PROSITE" id="PS50069"/>
    </source>
</evidence>
<dbReference type="Pfam" id="PF00888">
    <property type="entry name" value="Cullin"/>
    <property type="match status" value="1"/>
</dbReference>
<protein>
    <recommendedName>
        <fullName evidence="5">Cullin family profile domain-containing protein</fullName>
    </recommendedName>
</protein>
<dbReference type="InterPro" id="IPR016159">
    <property type="entry name" value="Cullin_repeat-like_dom_sf"/>
</dbReference>
<evidence type="ECO:0000256" key="4">
    <source>
        <dbReference type="RuleBase" id="RU003829"/>
    </source>
</evidence>
<dbReference type="Gene3D" id="1.10.10.10">
    <property type="entry name" value="Winged helix-like DNA-binding domain superfamily/Winged helix DNA-binding domain"/>
    <property type="match status" value="1"/>
</dbReference>
<evidence type="ECO:0000313" key="7">
    <source>
        <dbReference type="Proteomes" id="UP000410492"/>
    </source>
</evidence>
<reference evidence="6 7" key="1">
    <citation type="submission" date="2019-01" db="EMBL/GenBank/DDBJ databases">
        <authorList>
            <person name="Sayadi A."/>
        </authorList>
    </citation>
    <scope>NUCLEOTIDE SEQUENCE [LARGE SCALE GENOMIC DNA]</scope>
</reference>
<keyword evidence="7" id="KW-1185">Reference proteome</keyword>
<dbReference type="InterPro" id="IPR016158">
    <property type="entry name" value="Cullin_homology"/>
</dbReference>
<dbReference type="SMART" id="SM00182">
    <property type="entry name" value="CULLIN"/>
    <property type="match status" value="1"/>
</dbReference>
<dbReference type="InterPro" id="IPR016157">
    <property type="entry name" value="Cullin_CS"/>
</dbReference>
<dbReference type="InterPro" id="IPR036390">
    <property type="entry name" value="WH_DNA-bd_sf"/>
</dbReference>
<dbReference type="Proteomes" id="UP000410492">
    <property type="component" value="Unassembled WGS sequence"/>
</dbReference>
<dbReference type="InterPro" id="IPR001373">
    <property type="entry name" value="Cullin_N"/>
</dbReference>
<feature type="domain" description="Cullin family profile" evidence="5">
    <location>
        <begin position="380"/>
        <end position="606"/>
    </location>
</feature>
<dbReference type="FunFam" id="1.10.10.10:FF:000050">
    <property type="entry name" value="Cullin 4B"/>
    <property type="match status" value="1"/>
</dbReference>